<protein>
    <recommendedName>
        <fullName evidence="5">Protein tincar</fullName>
    </recommendedName>
</protein>
<keyword evidence="2" id="KW-0812">Transmembrane</keyword>
<gene>
    <name evidence="3" type="ORF">EGW08_006148</name>
</gene>
<evidence type="ECO:0000313" key="4">
    <source>
        <dbReference type="Proteomes" id="UP000271974"/>
    </source>
</evidence>
<feature type="compositionally biased region" description="Low complexity" evidence="1">
    <location>
        <begin position="584"/>
        <end position="599"/>
    </location>
</feature>
<evidence type="ECO:0000256" key="1">
    <source>
        <dbReference type="SAM" id="MobiDB-lite"/>
    </source>
</evidence>
<keyword evidence="4" id="KW-1185">Reference proteome</keyword>
<dbReference type="AlphaFoldDB" id="A0A3S0ZT57"/>
<feature type="compositionally biased region" description="Polar residues" evidence="1">
    <location>
        <begin position="810"/>
        <end position="835"/>
    </location>
</feature>
<dbReference type="InterPro" id="IPR053291">
    <property type="entry name" value="Ommatidial_diff-associated"/>
</dbReference>
<name>A0A3S0ZT57_ELYCH</name>
<dbReference type="OrthoDB" id="10033661at2759"/>
<feature type="region of interest" description="Disordered" evidence="1">
    <location>
        <begin position="581"/>
        <end position="607"/>
    </location>
</feature>
<feature type="transmembrane region" description="Helical" evidence="2">
    <location>
        <begin position="214"/>
        <end position="237"/>
    </location>
</feature>
<feature type="region of interest" description="Disordered" evidence="1">
    <location>
        <begin position="751"/>
        <end position="839"/>
    </location>
</feature>
<accession>A0A3S0ZT57</accession>
<evidence type="ECO:0000256" key="2">
    <source>
        <dbReference type="SAM" id="Phobius"/>
    </source>
</evidence>
<organism evidence="3 4">
    <name type="scientific">Elysia chlorotica</name>
    <name type="common">Eastern emerald elysia</name>
    <name type="synonym">Sea slug</name>
    <dbReference type="NCBI Taxonomy" id="188477"/>
    <lineage>
        <taxon>Eukaryota</taxon>
        <taxon>Metazoa</taxon>
        <taxon>Spiralia</taxon>
        <taxon>Lophotrochozoa</taxon>
        <taxon>Mollusca</taxon>
        <taxon>Gastropoda</taxon>
        <taxon>Heterobranchia</taxon>
        <taxon>Euthyneura</taxon>
        <taxon>Panpulmonata</taxon>
        <taxon>Sacoglossa</taxon>
        <taxon>Placobranchoidea</taxon>
        <taxon>Plakobranchidae</taxon>
        <taxon>Elysia</taxon>
    </lineage>
</organism>
<proteinExistence type="predicted"/>
<evidence type="ECO:0008006" key="5">
    <source>
        <dbReference type="Google" id="ProtNLM"/>
    </source>
</evidence>
<dbReference type="Proteomes" id="UP000271974">
    <property type="component" value="Unassembled WGS sequence"/>
</dbReference>
<dbReference type="EMBL" id="RQTK01000150">
    <property type="protein sequence ID" value="RUS86128.1"/>
    <property type="molecule type" value="Genomic_DNA"/>
</dbReference>
<keyword evidence="2" id="KW-0472">Membrane</keyword>
<evidence type="ECO:0000313" key="3">
    <source>
        <dbReference type="EMBL" id="RUS86128.1"/>
    </source>
</evidence>
<dbReference type="PANTHER" id="PTHR21579:SF20">
    <property type="entry name" value="PROTEIN TINCAR"/>
    <property type="match status" value="1"/>
</dbReference>
<feature type="transmembrane region" description="Helical" evidence="2">
    <location>
        <begin position="385"/>
        <end position="407"/>
    </location>
</feature>
<feature type="transmembrane region" description="Helical" evidence="2">
    <location>
        <begin position="64"/>
        <end position="86"/>
    </location>
</feature>
<sequence length="904" mass="99841">MLLIGRIVQSSSLNSFSSICYCLFTLGVHAYACYTAIDRYREAESRAWPGGGGRSGPPVESGTMLGLTILSLVLMPLFCFTCVLKVGNLANDGVKLGRDHALGCASDTTKDCSTRSRGLRRLWKIACPVSQTIHVIAAFLILLPETLLTAAEIKYGYKSTGEAWRTDMDFLYPPERAFYSEIRSTVNAALAKNASHVRLESPHLYVTAWGERAFYVHVSIAFANFCFALGCFLVRYASVFWYTNKPLTAVFALQLLAMVFTSIFSFCSFSTLYCVSCNQRLYPNVSLSLRCGAVLVLYLVGSTVLLASTVTVFEYGCHYFHEKFEVVSRHRETESYVKRTLISNNGCQGYVPHLCAMAALILSAVCKGPLLYDLVNLMRLTDDEMLLAGIVSEVCYMILWLALWFCLTLKQQWQFRILDYVALRPPPSVVSEDSVRSAQQMDRGDGVMVDSLTRTRRLSGRENFPQRFLEPGQAGTNSSCEEPCPSDIGTDESDGITSAAEMVLDLDGKPIPDRNSSFSRSRNRRAGGQRVTFDESVRSKGSSDGAQNANSSAIQQAKAPEPLRPEENNSMKVAQLNVAADVHSSSGATSSSASNESTSQGVVARPKNIGAGGDIVALSREYRNSIRNKCGDIYLSANNLSSSFEETTGEEFSPPEPLPTLMSSFRDKVRESSIAASNFKERERHMLEQFDYLDPHPPPAAVLEDISHSETENRRCVAVKDEADSDMTNSLDRRGRDVSKYPIDCFSPGNEHGFHNNLVNGRYRPRSKSYDQSKNGSGGGRLENTLSAGPYDIKKGVNSSSLPRSKAAAHNSSVSSDEGHRSSFSNSTHESSDLSLSIPPAMEDLQRGRLRLGSGFDNRRSLRDDYLHHHQQHLQHTQQQHLQHPLHNAMNGKMAQSRPGMTHT</sequence>
<feature type="region of interest" description="Disordered" evidence="1">
    <location>
        <begin position="463"/>
        <end position="565"/>
    </location>
</feature>
<feature type="transmembrane region" description="Helical" evidence="2">
    <location>
        <begin position="249"/>
        <end position="273"/>
    </location>
</feature>
<feature type="transmembrane region" description="Helical" evidence="2">
    <location>
        <begin position="293"/>
        <end position="313"/>
    </location>
</feature>
<reference evidence="3 4" key="1">
    <citation type="submission" date="2019-01" db="EMBL/GenBank/DDBJ databases">
        <title>A draft genome assembly of the solar-powered sea slug Elysia chlorotica.</title>
        <authorList>
            <person name="Cai H."/>
            <person name="Li Q."/>
            <person name="Fang X."/>
            <person name="Li J."/>
            <person name="Curtis N.E."/>
            <person name="Altenburger A."/>
            <person name="Shibata T."/>
            <person name="Feng M."/>
            <person name="Maeda T."/>
            <person name="Schwartz J.A."/>
            <person name="Shigenobu S."/>
            <person name="Lundholm N."/>
            <person name="Nishiyama T."/>
            <person name="Yang H."/>
            <person name="Hasebe M."/>
            <person name="Li S."/>
            <person name="Pierce S.K."/>
            <person name="Wang J."/>
        </authorList>
    </citation>
    <scope>NUCLEOTIDE SEQUENCE [LARGE SCALE GENOMIC DNA]</scope>
    <source>
        <strain evidence="3">EC2010</strain>
        <tissue evidence="3">Whole organism of an adult</tissue>
    </source>
</reference>
<feature type="transmembrane region" description="Helical" evidence="2">
    <location>
        <begin position="347"/>
        <end position="365"/>
    </location>
</feature>
<feature type="transmembrane region" description="Helical" evidence="2">
    <location>
        <begin position="12"/>
        <end position="32"/>
    </location>
</feature>
<keyword evidence="2" id="KW-1133">Transmembrane helix</keyword>
<dbReference type="PANTHER" id="PTHR21579">
    <property type="entry name" value="PROTEIN TINCAR"/>
    <property type="match status" value="1"/>
</dbReference>
<comment type="caution">
    <text evidence="3">The sequence shown here is derived from an EMBL/GenBank/DDBJ whole genome shotgun (WGS) entry which is preliminary data.</text>
</comment>
<feature type="compositionally biased region" description="Low complexity" evidence="1">
    <location>
        <begin position="546"/>
        <end position="559"/>
    </location>
</feature>